<dbReference type="InterPro" id="IPR036514">
    <property type="entry name" value="SGNH_hydro_sf"/>
</dbReference>
<comment type="caution">
    <text evidence="3">The sequence shown here is derived from an EMBL/GenBank/DDBJ whole genome shotgun (WGS) entry which is preliminary data.</text>
</comment>
<dbReference type="InterPro" id="IPR001087">
    <property type="entry name" value="GDSL"/>
</dbReference>
<gene>
    <name evidence="3" type="ORF">CFP56_037728</name>
</gene>
<evidence type="ECO:0000313" key="3">
    <source>
        <dbReference type="EMBL" id="KAK7852867.1"/>
    </source>
</evidence>
<organism evidence="3 4">
    <name type="scientific">Quercus suber</name>
    <name type="common">Cork oak</name>
    <dbReference type="NCBI Taxonomy" id="58331"/>
    <lineage>
        <taxon>Eukaryota</taxon>
        <taxon>Viridiplantae</taxon>
        <taxon>Streptophyta</taxon>
        <taxon>Embryophyta</taxon>
        <taxon>Tracheophyta</taxon>
        <taxon>Spermatophyta</taxon>
        <taxon>Magnoliopsida</taxon>
        <taxon>eudicotyledons</taxon>
        <taxon>Gunneridae</taxon>
        <taxon>Pentapetalae</taxon>
        <taxon>rosids</taxon>
        <taxon>fabids</taxon>
        <taxon>Fagales</taxon>
        <taxon>Fagaceae</taxon>
        <taxon>Quercus</taxon>
    </lineage>
</organism>
<dbReference type="PANTHER" id="PTHR22835">
    <property type="entry name" value="ZINC FINGER FYVE DOMAIN CONTAINING PROTEIN"/>
    <property type="match status" value="1"/>
</dbReference>
<dbReference type="EMBL" id="PKMF04000071">
    <property type="protein sequence ID" value="KAK7852867.1"/>
    <property type="molecule type" value="Genomic_DNA"/>
</dbReference>
<dbReference type="GO" id="GO:0016788">
    <property type="term" value="F:hydrolase activity, acting on ester bonds"/>
    <property type="evidence" value="ECO:0007669"/>
    <property type="project" value="InterPro"/>
</dbReference>
<dbReference type="PANTHER" id="PTHR22835:SF517">
    <property type="entry name" value="GDSL-LIKE LIPASE_ACYLHYDROLASE FAMILY PROTEIN, EXPRESSED"/>
    <property type="match status" value="1"/>
</dbReference>
<sequence length="282" mass="31802">MQKPCCGAGVDNDFSLTKACGDPDAPVCPNPDERISWDGLHLTQQAYHGHGQNFAVACSTALPTEVLAKKNILNPDTRRSLNVQLDWMSTYFNGICHNIDDCAEKLKTALFMVGEIGGNDITMHFFKGHWFWCYPSVVPGNFPIGCLPISLTLFKTNNSDACVEFHCLKEMNNFSIYHNDQLRRALEDLRKELPNVVIVYGDYYNAFQWVNRFDAASLQKSCCGVGDDYDFSLIKMCGAPGATVCPNPDERISWDRVHLTQKAYQYMANWLINDILPNLHCK</sequence>
<evidence type="ECO:0000256" key="1">
    <source>
        <dbReference type="ARBA" id="ARBA00008668"/>
    </source>
</evidence>
<evidence type="ECO:0000313" key="4">
    <source>
        <dbReference type="Proteomes" id="UP000237347"/>
    </source>
</evidence>
<accession>A0AAW0LQ94</accession>
<name>A0AAW0LQ94_QUESU</name>
<keyword evidence="4" id="KW-1185">Reference proteome</keyword>
<dbReference type="Proteomes" id="UP000237347">
    <property type="component" value="Unassembled WGS sequence"/>
</dbReference>
<dbReference type="Gene3D" id="3.40.50.1110">
    <property type="entry name" value="SGNH hydrolase"/>
    <property type="match status" value="2"/>
</dbReference>
<evidence type="ECO:0000256" key="2">
    <source>
        <dbReference type="ARBA" id="ARBA00023180"/>
    </source>
</evidence>
<keyword evidence="2" id="KW-0325">Glycoprotein</keyword>
<reference evidence="3 4" key="1">
    <citation type="journal article" date="2018" name="Sci. Data">
        <title>The draft genome sequence of cork oak.</title>
        <authorList>
            <person name="Ramos A.M."/>
            <person name="Usie A."/>
            <person name="Barbosa P."/>
            <person name="Barros P.M."/>
            <person name="Capote T."/>
            <person name="Chaves I."/>
            <person name="Simoes F."/>
            <person name="Abreu I."/>
            <person name="Carrasquinho I."/>
            <person name="Faro C."/>
            <person name="Guimaraes J.B."/>
            <person name="Mendonca D."/>
            <person name="Nobrega F."/>
            <person name="Rodrigues L."/>
            <person name="Saibo N.J.M."/>
            <person name="Varela M.C."/>
            <person name="Egas C."/>
            <person name="Matos J."/>
            <person name="Miguel C.M."/>
            <person name="Oliveira M.M."/>
            <person name="Ricardo C.P."/>
            <person name="Goncalves S."/>
        </authorList>
    </citation>
    <scope>NUCLEOTIDE SEQUENCE [LARGE SCALE GENOMIC DNA]</scope>
    <source>
        <strain evidence="4">cv. HL8</strain>
    </source>
</reference>
<comment type="similarity">
    <text evidence="1">Belongs to the 'GDSL' lipolytic enzyme family.</text>
</comment>
<dbReference type="AlphaFoldDB" id="A0AAW0LQ94"/>
<proteinExistence type="inferred from homology"/>
<dbReference type="SUPFAM" id="SSF52266">
    <property type="entry name" value="SGNH hydrolase"/>
    <property type="match status" value="1"/>
</dbReference>
<dbReference type="Pfam" id="PF00657">
    <property type="entry name" value="Lipase_GDSL"/>
    <property type="match status" value="1"/>
</dbReference>
<protein>
    <submittedName>
        <fullName evidence="3">Gdsl esterase/lipase</fullName>
    </submittedName>
</protein>